<evidence type="ECO:0000313" key="6">
    <source>
        <dbReference type="EMBL" id="GGX40360.1"/>
    </source>
</evidence>
<dbReference type="InterPro" id="IPR023166">
    <property type="entry name" value="BaiN-like_dom_sf"/>
</dbReference>
<evidence type="ECO:0000259" key="4">
    <source>
        <dbReference type="Pfam" id="PF03486"/>
    </source>
</evidence>
<dbReference type="Gene3D" id="2.40.30.10">
    <property type="entry name" value="Translation factors"/>
    <property type="match status" value="1"/>
</dbReference>
<dbReference type="InterPro" id="IPR004792">
    <property type="entry name" value="BaiN-like"/>
</dbReference>
<comment type="caution">
    <text evidence="6">The sequence shown here is derived from an EMBL/GenBank/DDBJ whole genome shotgun (WGS) entry which is preliminary data.</text>
</comment>
<dbReference type="Gene3D" id="3.50.50.60">
    <property type="entry name" value="FAD/NAD(P)-binding domain"/>
    <property type="match status" value="1"/>
</dbReference>
<dbReference type="InterPro" id="IPR055178">
    <property type="entry name" value="RsdA/BaiN/AoA(So)-like_dom"/>
</dbReference>
<name>A0A918K072_9GAMM</name>
<protein>
    <submittedName>
        <fullName evidence="6">Membrane protein</fullName>
    </submittedName>
</protein>
<sequence length="401" mass="43644">MQQFDSIIIGGGAAGLMCAAVAGQRGRRVAVLDHANKVGKKILMSGGGRCNFTNTFVEPDNFVSDNPHFCVSALSRYTPFDFIALVQSYDLAYHEKTLGQLFCDHKSKDILNILLAECEAGGVDIRTRCSVESVERLTGEGPVRFKLATSQGTFGCESLVIATGGPSIPTMGATGYGYQLAEQFGLALTERRASLVPYTLSGKRLELAQSLAGVSLPVRVSTDRQSFSEALLFTHRGLSGPAILQITNYWQPGEGVEIDFLPSESIGARILQWRESGEKAELKTLLARLLPKRFVQAWLAINPELEQIQAKPIAEMSKRDLAALEQAFHHWSCVPAGTEGYRTAEVTLGGVSTDEVSSKTFETKQVPGLYFIGEVLDVTGWLGGYNFQWAWASGWCAGQYV</sequence>
<dbReference type="PRINTS" id="PR00411">
    <property type="entry name" value="PNDRDTASEI"/>
</dbReference>
<keyword evidence="7" id="KW-1185">Reference proteome</keyword>
<dbReference type="Gene3D" id="1.10.8.260">
    <property type="entry name" value="HI0933 insert domain-like"/>
    <property type="match status" value="1"/>
</dbReference>
<dbReference type="SUPFAM" id="SSF160996">
    <property type="entry name" value="HI0933 insert domain-like"/>
    <property type="match status" value="1"/>
</dbReference>
<evidence type="ECO:0000256" key="1">
    <source>
        <dbReference type="ARBA" id="ARBA00001974"/>
    </source>
</evidence>
<dbReference type="Proteomes" id="UP000626148">
    <property type="component" value="Unassembled WGS sequence"/>
</dbReference>
<reference evidence="6" key="1">
    <citation type="journal article" date="2014" name="Int. J. Syst. Evol. Microbiol.">
        <title>Complete genome sequence of Corynebacterium casei LMG S-19264T (=DSM 44701T), isolated from a smear-ripened cheese.</title>
        <authorList>
            <consortium name="US DOE Joint Genome Institute (JGI-PGF)"/>
            <person name="Walter F."/>
            <person name="Albersmeier A."/>
            <person name="Kalinowski J."/>
            <person name="Ruckert C."/>
        </authorList>
    </citation>
    <scope>NUCLEOTIDE SEQUENCE</scope>
    <source>
        <strain evidence="6">KCTC 22169</strain>
    </source>
</reference>
<evidence type="ECO:0000256" key="2">
    <source>
        <dbReference type="ARBA" id="ARBA00022630"/>
    </source>
</evidence>
<dbReference type="EMBL" id="BMXR01000001">
    <property type="protein sequence ID" value="GGX40360.1"/>
    <property type="molecule type" value="Genomic_DNA"/>
</dbReference>
<dbReference type="SUPFAM" id="SSF51905">
    <property type="entry name" value="FAD/NAD(P)-binding domain"/>
    <property type="match status" value="1"/>
</dbReference>
<feature type="domain" description="RsdA/BaiN/AoA(So)-like insert" evidence="5">
    <location>
        <begin position="192"/>
        <end position="346"/>
    </location>
</feature>
<dbReference type="InterPro" id="IPR057661">
    <property type="entry name" value="RsdA/BaiN/AoA(So)_Rossmann"/>
</dbReference>
<dbReference type="AlphaFoldDB" id="A0A918K072"/>
<accession>A0A918K072</accession>
<evidence type="ECO:0000313" key="7">
    <source>
        <dbReference type="Proteomes" id="UP000626148"/>
    </source>
</evidence>
<comment type="cofactor">
    <cofactor evidence="1">
        <name>FAD</name>
        <dbReference type="ChEBI" id="CHEBI:57692"/>
    </cofactor>
</comment>
<evidence type="ECO:0000256" key="3">
    <source>
        <dbReference type="ARBA" id="ARBA00022827"/>
    </source>
</evidence>
<dbReference type="Pfam" id="PF03486">
    <property type="entry name" value="HI0933_like"/>
    <property type="match status" value="1"/>
</dbReference>
<dbReference type="PANTHER" id="PTHR42887">
    <property type="entry name" value="OS12G0638800 PROTEIN"/>
    <property type="match status" value="1"/>
</dbReference>
<dbReference type="Pfam" id="PF22780">
    <property type="entry name" value="HI0933_like_1st"/>
    <property type="match status" value="1"/>
</dbReference>
<dbReference type="RefSeq" id="WP_189606796.1">
    <property type="nucleotide sequence ID" value="NZ_BMXR01000001.1"/>
</dbReference>
<dbReference type="PRINTS" id="PR00368">
    <property type="entry name" value="FADPNR"/>
</dbReference>
<keyword evidence="3" id="KW-0274">FAD</keyword>
<organism evidence="6 7">
    <name type="scientific">Saccharospirillum salsuginis</name>
    <dbReference type="NCBI Taxonomy" id="418750"/>
    <lineage>
        <taxon>Bacteria</taxon>
        <taxon>Pseudomonadati</taxon>
        <taxon>Pseudomonadota</taxon>
        <taxon>Gammaproteobacteria</taxon>
        <taxon>Oceanospirillales</taxon>
        <taxon>Saccharospirillaceae</taxon>
        <taxon>Saccharospirillum</taxon>
    </lineage>
</organism>
<keyword evidence="2" id="KW-0285">Flavoprotein</keyword>
<dbReference type="InterPro" id="IPR036188">
    <property type="entry name" value="FAD/NAD-bd_sf"/>
</dbReference>
<evidence type="ECO:0000259" key="5">
    <source>
        <dbReference type="Pfam" id="PF22780"/>
    </source>
</evidence>
<proteinExistence type="predicted"/>
<reference evidence="6" key="2">
    <citation type="submission" date="2020-09" db="EMBL/GenBank/DDBJ databases">
        <authorList>
            <person name="Sun Q."/>
            <person name="Kim S."/>
        </authorList>
    </citation>
    <scope>NUCLEOTIDE SEQUENCE</scope>
    <source>
        <strain evidence="6">KCTC 22169</strain>
    </source>
</reference>
<dbReference type="PANTHER" id="PTHR42887:SF2">
    <property type="entry name" value="OS12G0638800 PROTEIN"/>
    <property type="match status" value="1"/>
</dbReference>
<gene>
    <name evidence="6" type="ORF">GCM10007392_03830</name>
</gene>
<dbReference type="NCBIfam" id="TIGR00275">
    <property type="entry name" value="aminoacetone oxidase family FAD-binding enzyme"/>
    <property type="match status" value="1"/>
</dbReference>
<feature type="domain" description="RsdA/BaiN/AoA(So)-like Rossmann fold-like" evidence="4">
    <location>
        <begin position="5"/>
        <end position="399"/>
    </location>
</feature>